<dbReference type="Proteomes" id="UP001499841">
    <property type="component" value="Unassembled WGS sequence"/>
</dbReference>
<dbReference type="EMBL" id="BAABBA010000008">
    <property type="protein sequence ID" value="GAA4287630.1"/>
    <property type="molecule type" value="Genomic_DNA"/>
</dbReference>
<dbReference type="GO" id="GO:0016874">
    <property type="term" value="F:ligase activity"/>
    <property type="evidence" value="ECO:0007669"/>
    <property type="project" value="UniProtKB-KW"/>
</dbReference>
<dbReference type="SUPFAM" id="SSF56801">
    <property type="entry name" value="Acetyl-CoA synthetase-like"/>
    <property type="match status" value="1"/>
</dbReference>
<keyword evidence="3" id="KW-0436">Ligase</keyword>
<evidence type="ECO:0000313" key="3">
    <source>
        <dbReference type="EMBL" id="GAA4287630.1"/>
    </source>
</evidence>
<comment type="caution">
    <text evidence="3">The sequence shown here is derived from an EMBL/GenBank/DDBJ whole genome shotgun (WGS) entry which is preliminary data.</text>
</comment>
<dbReference type="PANTHER" id="PTHR43767:SF1">
    <property type="entry name" value="NONRIBOSOMAL PEPTIDE SYNTHASE PES1 (EUROFUNG)-RELATED"/>
    <property type="match status" value="1"/>
</dbReference>
<feature type="domain" description="AMP-dependent synthetase/ligase" evidence="1">
    <location>
        <begin position="55"/>
        <end position="431"/>
    </location>
</feature>
<dbReference type="Pfam" id="PF13193">
    <property type="entry name" value="AMP-binding_C"/>
    <property type="match status" value="1"/>
</dbReference>
<dbReference type="InterPro" id="IPR000873">
    <property type="entry name" value="AMP-dep_synth/lig_dom"/>
</dbReference>
<organism evidence="3 4">
    <name type="scientific">Georgenia daeguensis</name>
    <dbReference type="NCBI Taxonomy" id="908355"/>
    <lineage>
        <taxon>Bacteria</taxon>
        <taxon>Bacillati</taxon>
        <taxon>Actinomycetota</taxon>
        <taxon>Actinomycetes</taxon>
        <taxon>Micrococcales</taxon>
        <taxon>Bogoriellaceae</taxon>
        <taxon>Georgenia</taxon>
    </lineage>
</organism>
<dbReference type="RefSeq" id="WP_345040529.1">
    <property type="nucleotide sequence ID" value="NZ_BAABBA010000008.1"/>
</dbReference>
<keyword evidence="4" id="KW-1185">Reference proteome</keyword>
<feature type="domain" description="AMP-binding enzyme C-terminal" evidence="2">
    <location>
        <begin position="482"/>
        <end position="558"/>
    </location>
</feature>
<evidence type="ECO:0000313" key="4">
    <source>
        <dbReference type="Proteomes" id="UP001499841"/>
    </source>
</evidence>
<dbReference type="InterPro" id="IPR050237">
    <property type="entry name" value="ATP-dep_AMP-bd_enzyme"/>
</dbReference>
<evidence type="ECO:0000259" key="2">
    <source>
        <dbReference type="Pfam" id="PF13193"/>
    </source>
</evidence>
<dbReference type="Gene3D" id="3.30.300.30">
    <property type="match status" value="1"/>
</dbReference>
<dbReference type="PANTHER" id="PTHR43767">
    <property type="entry name" value="LONG-CHAIN-FATTY-ACID--COA LIGASE"/>
    <property type="match status" value="1"/>
</dbReference>
<protein>
    <submittedName>
        <fullName evidence="3">Long-chain fatty acid--CoA ligase</fullName>
    </submittedName>
</protein>
<proteinExistence type="predicted"/>
<dbReference type="Gene3D" id="3.40.50.12780">
    <property type="entry name" value="N-terminal domain of ligase-like"/>
    <property type="match status" value="1"/>
</dbReference>
<dbReference type="Pfam" id="PF00501">
    <property type="entry name" value="AMP-binding"/>
    <property type="match status" value="1"/>
</dbReference>
<accession>A0ABP8EUI5</accession>
<evidence type="ECO:0000259" key="1">
    <source>
        <dbReference type="Pfam" id="PF00501"/>
    </source>
</evidence>
<name>A0ABP8EUI5_9MICO</name>
<dbReference type="InterPro" id="IPR045851">
    <property type="entry name" value="AMP-bd_C_sf"/>
</dbReference>
<dbReference type="InterPro" id="IPR042099">
    <property type="entry name" value="ANL_N_sf"/>
</dbReference>
<gene>
    <name evidence="3" type="ORF">GCM10022262_19890</name>
</gene>
<dbReference type="InterPro" id="IPR025110">
    <property type="entry name" value="AMP-bd_C"/>
</dbReference>
<reference evidence="4" key="1">
    <citation type="journal article" date="2019" name="Int. J. Syst. Evol. Microbiol.">
        <title>The Global Catalogue of Microorganisms (GCM) 10K type strain sequencing project: providing services to taxonomists for standard genome sequencing and annotation.</title>
        <authorList>
            <consortium name="The Broad Institute Genomics Platform"/>
            <consortium name="The Broad Institute Genome Sequencing Center for Infectious Disease"/>
            <person name="Wu L."/>
            <person name="Ma J."/>
        </authorList>
    </citation>
    <scope>NUCLEOTIDE SEQUENCE [LARGE SCALE GENOMIC DNA]</scope>
    <source>
        <strain evidence="4">JCM 17459</strain>
    </source>
</reference>
<sequence length="581" mass="62446">MPHRLQHHVADTDADVTASSPLAAIDVAALRGRRATSRWNRVSVGDLLERLTWSEPEKEAIVGWEGAYENLAHARLTYLAADRLANQVAHALLAEGLRAGDVVALLTENSVEALVTKLGIAKAGLVAAPMNPSMAADQLASMIELVEPAFLVVDAELWPRAELVLTERGVLPGVAIAIGGPLPGVPTFTEFVAGRPTAEPDAVVHGDDIAEILFTSGTTASPKGVMLSHSNAYMGGYSFTGLATAGLRFQHHLRLGCFLPIVYHSGDVLFTAVALSGGTLVLGRRPDPTAMAQAVHTERLTALWAGMPRLVRAVVAALDERPELDTASLHTLVYGWSPMPADVYAALKERVGEQVTVAEILGMTEVIPAHRYWHEDNHAIEETKGTEDNYVGLPSPAIAARLDDAGATVPLGGDGVGEVVYRSPALMAGYYRDEEATRHALRDGWFHGGDAFRYGQEDQRLMVDRYKDLIKSGGENVASARVEAVLREHPAVDDVAVVGLPHPEWDEAVTAVVVARDGAGGPGLEADLVDRCKQRLARYEAPKRVVFVDALPVTVGGKILKHRLREQLAGLYTREEETARV</sequence>